<evidence type="ECO:0000256" key="4">
    <source>
        <dbReference type="PROSITE-ProRule" id="PRU00175"/>
    </source>
</evidence>
<dbReference type="PROSITE" id="PS50089">
    <property type="entry name" value="ZF_RING_2"/>
    <property type="match status" value="1"/>
</dbReference>
<sequence length="233" mass="25869">MGKKKKSSQLHRNLDLPSPSENMPCSSGTALLSKEHSSNLDAGIDVGSSSMKLLNSNSSVAHHHYNLGRSIFLKRSRHYYGHHYSRRNSGSLSNPTTSRGLISPLHDERLSFKFAQYKPESGRGAVPAINFSLQTFVDGREKAFGRPERIRSTSLVMDAVLPDQVNSVCGLCQKHLRRKPYILGNTLASGEFSVVAVLVCGHVYHEDCLEKRTSFEERRDPRCPLCSSSPSQI</sequence>
<dbReference type="Pfam" id="PF13445">
    <property type="entry name" value="zf-RING_UBOX"/>
    <property type="match status" value="1"/>
</dbReference>
<accession>A0A5J5NBQ2</accession>
<dbReference type="GO" id="GO:0008270">
    <property type="term" value="F:zinc ion binding"/>
    <property type="evidence" value="ECO:0007669"/>
    <property type="project" value="UniProtKB-KW"/>
</dbReference>
<dbReference type="Gene3D" id="3.30.40.10">
    <property type="entry name" value="Zinc/RING finger domain, C3HC4 (zinc finger)"/>
    <property type="match status" value="1"/>
</dbReference>
<evidence type="ECO:0000313" key="7">
    <source>
        <dbReference type="EMBL" id="KAB1669832.1"/>
    </source>
</evidence>
<gene>
    <name evidence="7" type="ORF">ES319_1Z006900v1</name>
</gene>
<dbReference type="OrthoDB" id="1900223at2759"/>
<dbReference type="EMBL" id="ML706862">
    <property type="protein sequence ID" value="KAB1669832.1"/>
    <property type="molecule type" value="Genomic_DNA"/>
</dbReference>
<dbReference type="InterPro" id="IPR013083">
    <property type="entry name" value="Znf_RING/FYVE/PHD"/>
</dbReference>
<proteinExistence type="predicted"/>
<dbReference type="PANTHER" id="PTHR31150:SF6">
    <property type="entry name" value="ZINC ION BINDING PROTEIN"/>
    <property type="match status" value="1"/>
</dbReference>
<dbReference type="PANTHER" id="PTHR31150">
    <property type="entry name" value="EXPRESSED PROTEIN"/>
    <property type="match status" value="1"/>
</dbReference>
<evidence type="ECO:0000256" key="5">
    <source>
        <dbReference type="SAM" id="MobiDB-lite"/>
    </source>
</evidence>
<dbReference type="CDD" id="cd16448">
    <property type="entry name" value="RING-H2"/>
    <property type="match status" value="1"/>
</dbReference>
<dbReference type="Proteomes" id="UP000327439">
    <property type="component" value="Unassembled WGS sequence"/>
</dbReference>
<dbReference type="SMART" id="SM00184">
    <property type="entry name" value="RING"/>
    <property type="match status" value="1"/>
</dbReference>
<protein>
    <recommendedName>
        <fullName evidence="6">RING-type domain-containing protein</fullName>
    </recommendedName>
</protein>
<feature type="domain" description="RING-type" evidence="6">
    <location>
        <begin position="169"/>
        <end position="227"/>
    </location>
</feature>
<keyword evidence="1" id="KW-0479">Metal-binding</keyword>
<organism evidence="7 8">
    <name type="scientific">Gossypium barbadense</name>
    <name type="common">Sea Island cotton</name>
    <name type="synonym">Hibiscus barbadensis</name>
    <dbReference type="NCBI Taxonomy" id="3634"/>
    <lineage>
        <taxon>Eukaryota</taxon>
        <taxon>Viridiplantae</taxon>
        <taxon>Streptophyta</taxon>
        <taxon>Embryophyta</taxon>
        <taxon>Tracheophyta</taxon>
        <taxon>Spermatophyta</taxon>
        <taxon>Magnoliopsida</taxon>
        <taxon>eudicotyledons</taxon>
        <taxon>Gunneridae</taxon>
        <taxon>Pentapetalae</taxon>
        <taxon>rosids</taxon>
        <taxon>malvids</taxon>
        <taxon>Malvales</taxon>
        <taxon>Malvaceae</taxon>
        <taxon>Malvoideae</taxon>
        <taxon>Gossypium</taxon>
    </lineage>
</organism>
<evidence type="ECO:0000256" key="1">
    <source>
        <dbReference type="ARBA" id="ARBA00022723"/>
    </source>
</evidence>
<keyword evidence="3" id="KW-0862">Zinc</keyword>
<dbReference type="AlphaFoldDB" id="A0A5J5NBQ2"/>
<evidence type="ECO:0000313" key="8">
    <source>
        <dbReference type="Proteomes" id="UP000327439"/>
    </source>
</evidence>
<evidence type="ECO:0000256" key="3">
    <source>
        <dbReference type="ARBA" id="ARBA00022833"/>
    </source>
</evidence>
<feature type="region of interest" description="Disordered" evidence="5">
    <location>
        <begin position="1"/>
        <end position="31"/>
    </location>
</feature>
<feature type="compositionally biased region" description="Polar residues" evidence="5">
    <location>
        <begin position="19"/>
        <end position="30"/>
    </location>
</feature>
<dbReference type="SUPFAM" id="SSF57850">
    <property type="entry name" value="RING/U-box"/>
    <property type="match status" value="1"/>
</dbReference>
<name>A0A5J5NBQ2_GOSBA</name>
<keyword evidence="2 4" id="KW-0863">Zinc-finger</keyword>
<reference evidence="8" key="1">
    <citation type="journal article" date="2020" name="Nat. Genet.">
        <title>Genomic diversifications of five Gossypium allopolyploid species and their impact on cotton improvement.</title>
        <authorList>
            <person name="Chen Z.J."/>
            <person name="Sreedasyam A."/>
            <person name="Ando A."/>
            <person name="Song Q."/>
            <person name="De Santiago L.M."/>
            <person name="Hulse-Kemp A.M."/>
            <person name="Ding M."/>
            <person name="Ye W."/>
            <person name="Kirkbride R.C."/>
            <person name="Jenkins J."/>
            <person name="Plott C."/>
            <person name="Lovell J."/>
            <person name="Lin Y.M."/>
            <person name="Vaughn R."/>
            <person name="Liu B."/>
            <person name="Simpson S."/>
            <person name="Scheffler B.E."/>
            <person name="Wen L."/>
            <person name="Saski C.A."/>
            <person name="Grover C.E."/>
            <person name="Hu G."/>
            <person name="Conover J.L."/>
            <person name="Carlson J.W."/>
            <person name="Shu S."/>
            <person name="Boston L.B."/>
            <person name="Williams M."/>
            <person name="Peterson D.G."/>
            <person name="McGee K."/>
            <person name="Jones D.C."/>
            <person name="Wendel J.F."/>
            <person name="Stelly D.M."/>
            <person name="Grimwood J."/>
            <person name="Schmutz J."/>
        </authorList>
    </citation>
    <scope>NUCLEOTIDE SEQUENCE [LARGE SCALE GENOMIC DNA]</scope>
    <source>
        <strain evidence="8">cv. 3-79</strain>
    </source>
</reference>
<dbReference type="InterPro" id="IPR027370">
    <property type="entry name" value="Znf-RING_euk"/>
</dbReference>
<dbReference type="InterPro" id="IPR001841">
    <property type="entry name" value="Znf_RING"/>
</dbReference>
<evidence type="ECO:0000256" key="2">
    <source>
        <dbReference type="ARBA" id="ARBA00022771"/>
    </source>
</evidence>
<evidence type="ECO:0000259" key="6">
    <source>
        <dbReference type="PROSITE" id="PS50089"/>
    </source>
</evidence>
<keyword evidence="8" id="KW-1185">Reference proteome</keyword>